<dbReference type="InParanoid" id="A0A3Q7I1N6"/>
<reference evidence="1" key="2">
    <citation type="submission" date="2019-01" db="UniProtKB">
        <authorList>
            <consortium name="EnsemblPlants"/>
        </authorList>
    </citation>
    <scope>IDENTIFICATION</scope>
    <source>
        <strain evidence="1">cv. Heinz 1706</strain>
    </source>
</reference>
<organism evidence="1">
    <name type="scientific">Solanum lycopersicum</name>
    <name type="common">Tomato</name>
    <name type="synonym">Lycopersicon esculentum</name>
    <dbReference type="NCBI Taxonomy" id="4081"/>
    <lineage>
        <taxon>Eukaryota</taxon>
        <taxon>Viridiplantae</taxon>
        <taxon>Streptophyta</taxon>
        <taxon>Embryophyta</taxon>
        <taxon>Tracheophyta</taxon>
        <taxon>Spermatophyta</taxon>
        <taxon>Magnoliopsida</taxon>
        <taxon>eudicotyledons</taxon>
        <taxon>Gunneridae</taxon>
        <taxon>Pentapetalae</taxon>
        <taxon>asterids</taxon>
        <taxon>lamiids</taxon>
        <taxon>Solanales</taxon>
        <taxon>Solanaceae</taxon>
        <taxon>Solanoideae</taxon>
        <taxon>Solaneae</taxon>
        <taxon>Solanum</taxon>
        <taxon>Solanum subgen. Lycopersicon</taxon>
    </lineage>
</organism>
<proteinExistence type="predicted"/>
<sequence>MKAKPSSRIACRATASPLSNVVSYASHLTPTSPSPFARTTASLLVLAGMDGRHVKQKRRPFDPVRRSPLTF</sequence>
<name>A0A3Q7I1N6_SOLLC</name>
<keyword evidence="2" id="KW-1185">Reference proteome</keyword>
<protein>
    <submittedName>
        <fullName evidence="1">Uncharacterized protein</fullName>
    </submittedName>
</protein>
<dbReference type="Gramene" id="Solyc09g015920.1.1">
    <property type="protein sequence ID" value="Solyc09g015920.1.1.1"/>
    <property type="gene ID" value="Solyc09g015920.1"/>
</dbReference>
<accession>A0A3Q7I1N6</accession>
<reference evidence="1" key="1">
    <citation type="journal article" date="2012" name="Nature">
        <title>The tomato genome sequence provides insights into fleshy fruit evolution.</title>
        <authorList>
            <consortium name="Tomato Genome Consortium"/>
        </authorList>
    </citation>
    <scope>NUCLEOTIDE SEQUENCE [LARGE SCALE GENOMIC DNA]</scope>
    <source>
        <strain evidence="1">cv. Heinz 1706</strain>
    </source>
</reference>
<evidence type="ECO:0000313" key="2">
    <source>
        <dbReference type="Proteomes" id="UP000004994"/>
    </source>
</evidence>
<evidence type="ECO:0000313" key="1">
    <source>
        <dbReference type="EnsemblPlants" id="Solyc09g015920.1.1.1"/>
    </source>
</evidence>
<dbReference type="EnsemblPlants" id="Solyc09g015920.1.1">
    <property type="protein sequence ID" value="Solyc09g015920.1.1.1"/>
    <property type="gene ID" value="Solyc09g015920.1"/>
</dbReference>
<dbReference type="PaxDb" id="4081-Solyc09g015920.1.1"/>
<dbReference type="Proteomes" id="UP000004994">
    <property type="component" value="Chromosome 9"/>
</dbReference>
<dbReference type="AlphaFoldDB" id="A0A3Q7I1N6"/>